<evidence type="ECO:0000256" key="1">
    <source>
        <dbReference type="SAM" id="MobiDB-lite"/>
    </source>
</evidence>
<evidence type="ECO:0000313" key="3">
    <source>
        <dbReference type="Proteomes" id="UP000694555"/>
    </source>
</evidence>
<name>A0A8B9YZJ4_9AVES</name>
<keyword evidence="3" id="KW-1185">Reference proteome</keyword>
<reference evidence="2" key="2">
    <citation type="submission" date="2025-09" db="UniProtKB">
        <authorList>
            <consortium name="Ensembl"/>
        </authorList>
    </citation>
    <scope>IDENTIFICATION</scope>
</reference>
<feature type="compositionally biased region" description="Low complexity" evidence="1">
    <location>
        <begin position="20"/>
        <end position="34"/>
    </location>
</feature>
<accession>A0A8B9YZJ4</accession>
<dbReference type="AlphaFoldDB" id="A0A8B9YZJ4"/>
<sequence>MPRGATGEGHGGCCGGEGAGASSSSSSTSRSIIGKGIQHLPSEGKEGKGGDRERRGAPEGDRSCRSQERREQSWQRAGAGVTALAGQTLRWPVSSLPPLPGLDWRSPRSKRPFPRGRALSSTRRDLDLPKQAIPRALGW</sequence>
<dbReference type="Proteomes" id="UP000694555">
    <property type="component" value="Unplaced"/>
</dbReference>
<proteinExistence type="predicted"/>
<protein>
    <submittedName>
        <fullName evidence="2">Uncharacterized protein</fullName>
    </submittedName>
</protein>
<feature type="compositionally biased region" description="Basic and acidic residues" evidence="1">
    <location>
        <begin position="42"/>
        <end position="73"/>
    </location>
</feature>
<evidence type="ECO:0000313" key="2">
    <source>
        <dbReference type="Ensembl" id="ENSBJAP00000001185.1"/>
    </source>
</evidence>
<reference evidence="2" key="1">
    <citation type="submission" date="2025-08" db="UniProtKB">
        <authorList>
            <consortium name="Ensembl"/>
        </authorList>
    </citation>
    <scope>IDENTIFICATION</scope>
</reference>
<feature type="region of interest" description="Disordered" evidence="1">
    <location>
        <begin position="1"/>
        <end position="127"/>
    </location>
</feature>
<feature type="compositionally biased region" description="Gly residues" evidence="1">
    <location>
        <begin position="1"/>
        <end position="19"/>
    </location>
</feature>
<organism evidence="2 3">
    <name type="scientific">Buteo japonicus</name>
    <dbReference type="NCBI Taxonomy" id="224669"/>
    <lineage>
        <taxon>Eukaryota</taxon>
        <taxon>Metazoa</taxon>
        <taxon>Chordata</taxon>
        <taxon>Craniata</taxon>
        <taxon>Vertebrata</taxon>
        <taxon>Euteleostomi</taxon>
        <taxon>Archelosauria</taxon>
        <taxon>Archosauria</taxon>
        <taxon>Dinosauria</taxon>
        <taxon>Saurischia</taxon>
        <taxon>Theropoda</taxon>
        <taxon>Coelurosauria</taxon>
        <taxon>Aves</taxon>
        <taxon>Neognathae</taxon>
        <taxon>Neoaves</taxon>
        <taxon>Telluraves</taxon>
        <taxon>Accipitrimorphae</taxon>
        <taxon>Accipitriformes</taxon>
        <taxon>Accipitridae</taxon>
        <taxon>Accipitrinae</taxon>
        <taxon>Buteo</taxon>
    </lineage>
</organism>
<dbReference type="Ensembl" id="ENSBJAT00000001213.1">
    <property type="protein sequence ID" value="ENSBJAP00000001185.1"/>
    <property type="gene ID" value="ENSBJAG00000000896.1"/>
</dbReference>